<reference evidence="2" key="1">
    <citation type="journal article" date="2020" name="Nature">
        <title>Giant virus diversity and host interactions through global metagenomics.</title>
        <authorList>
            <person name="Schulz F."/>
            <person name="Roux S."/>
            <person name="Paez-Espino D."/>
            <person name="Jungbluth S."/>
            <person name="Walsh D.A."/>
            <person name="Denef V.J."/>
            <person name="McMahon K.D."/>
            <person name="Konstantinidis K.T."/>
            <person name="Eloe-Fadrosh E.A."/>
            <person name="Kyrpides N.C."/>
            <person name="Woyke T."/>
        </authorList>
    </citation>
    <scope>NUCLEOTIDE SEQUENCE</scope>
    <source>
        <strain evidence="2">GVMAG-S-1101165-84</strain>
    </source>
</reference>
<dbReference type="Pfam" id="PF00240">
    <property type="entry name" value="ubiquitin"/>
    <property type="match status" value="1"/>
</dbReference>
<dbReference type="SUPFAM" id="SSF54236">
    <property type="entry name" value="Ubiquitin-like"/>
    <property type="match status" value="1"/>
</dbReference>
<name>A0A6C0K0R7_9ZZZZ</name>
<dbReference type="EMBL" id="MN740779">
    <property type="protein sequence ID" value="QHU11143.1"/>
    <property type="molecule type" value="Genomic_DNA"/>
</dbReference>
<dbReference type="Gene3D" id="3.10.20.90">
    <property type="entry name" value="Phosphatidylinositol 3-kinase Catalytic Subunit, Chain A, domain 1"/>
    <property type="match status" value="1"/>
</dbReference>
<dbReference type="CDD" id="cd17039">
    <property type="entry name" value="Ubl_ubiquitin_like"/>
    <property type="match status" value="1"/>
</dbReference>
<evidence type="ECO:0000313" key="2">
    <source>
        <dbReference type="EMBL" id="QHU11143.1"/>
    </source>
</evidence>
<dbReference type="AlphaFoldDB" id="A0A6C0K0R7"/>
<sequence>MSFIVRLNTDGILEYFQAQNGETVLALKERYCKKHNVPVASVKAFVDNVELNDTDTLDKAKVDMFTTIVMRIEAAKHDAISFAIAGATAPKMSVMLRPWSSTSGSPKTLGLF</sequence>
<accession>A0A6C0K0R7</accession>
<proteinExistence type="predicted"/>
<dbReference type="InterPro" id="IPR029071">
    <property type="entry name" value="Ubiquitin-like_domsf"/>
</dbReference>
<protein>
    <recommendedName>
        <fullName evidence="1">Ubiquitin-like domain-containing protein</fullName>
    </recommendedName>
</protein>
<organism evidence="2">
    <name type="scientific">viral metagenome</name>
    <dbReference type="NCBI Taxonomy" id="1070528"/>
    <lineage>
        <taxon>unclassified sequences</taxon>
        <taxon>metagenomes</taxon>
        <taxon>organismal metagenomes</taxon>
    </lineage>
</organism>
<evidence type="ECO:0000259" key="1">
    <source>
        <dbReference type="Pfam" id="PF00240"/>
    </source>
</evidence>
<feature type="domain" description="Ubiquitin-like" evidence="1">
    <location>
        <begin position="17"/>
        <end position="73"/>
    </location>
</feature>
<dbReference type="InterPro" id="IPR000626">
    <property type="entry name" value="Ubiquitin-like_dom"/>
</dbReference>